<dbReference type="AlphaFoldDB" id="A0A090QLE8"/>
<comment type="caution">
    <text evidence="3">The sequence shown here is derived from an EMBL/GenBank/DDBJ whole genome shotgun (WGS) entry which is preliminary data.</text>
</comment>
<evidence type="ECO:0000256" key="1">
    <source>
        <dbReference type="SAM" id="Phobius"/>
    </source>
</evidence>
<proteinExistence type="predicted"/>
<dbReference type="Pfam" id="PF13400">
    <property type="entry name" value="Tad"/>
    <property type="match status" value="1"/>
</dbReference>
<dbReference type="Proteomes" id="UP000029227">
    <property type="component" value="Unassembled WGS sequence"/>
</dbReference>
<dbReference type="EMBL" id="BBMN01000003">
    <property type="protein sequence ID" value="GAL03960.1"/>
    <property type="molecule type" value="Genomic_DNA"/>
</dbReference>
<keyword evidence="1" id="KW-0472">Membrane</keyword>
<organism evidence="3 4">
    <name type="scientific">Photobacterium aphoticum</name>
    <dbReference type="NCBI Taxonomy" id="754436"/>
    <lineage>
        <taxon>Bacteria</taxon>
        <taxon>Pseudomonadati</taxon>
        <taxon>Pseudomonadota</taxon>
        <taxon>Gammaproteobacteria</taxon>
        <taxon>Vibrionales</taxon>
        <taxon>Vibrionaceae</taxon>
        <taxon>Photobacterium</taxon>
    </lineage>
</organism>
<evidence type="ECO:0000313" key="4">
    <source>
        <dbReference type="Proteomes" id="UP000029227"/>
    </source>
</evidence>
<accession>A0A090QLE8</accession>
<feature type="domain" description="Putative Flp pilus-assembly TadG-like N-terminal" evidence="2">
    <location>
        <begin position="21"/>
        <end position="65"/>
    </location>
</feature>
<name>A0A090QLE8_9GAMM</name>
<dbReference type="InterPro" id="IPR028087">
    <property type="entry name" value="Tad_N"/>
</dbReference>
<dbReference type="STRING" id="754436.JCM19237_2111"/>
<evidence type="ECO:0000313" key="3">
    <source>
        <dbReference type="EMBL" id="GAL03960.1"/>
    </source>
</evidence>
<feature type="transmembrane region" description="Helical" evidence="1">
    <location>
        <begin position="21"/>
        <end position="42"/>
    </location>
</feature>
<sequence>MKRNNPSPRRQMPVSLQRQQGVAAVWMALMLIPIMGFSFWAIEGTRYVQAHSRLQDATEAAALAVTMADDEDHAKALAEDYVRAYVRDIDGISVQVKRKYEEGNVHQNIDEYIQYTVDATTRHRSWFSSTFIPSFAEKQSIVGESVAKKYPEYLGDRDIDIVFVSDFSGSMNNRWQGHSQLYWLKRAINQITDKILVKDETDNFIKNRVAFVPYNLRVQDKINGSLICNSQLRYNTYNSSSKTTKYEDVDWTYWGQESSNDVYNCYQNSWYCPGRDWDEKEYYQKQARQVYRVIRSNHNWHLLDIPNYIDYRKSVSDLFTNKIYTQRFHYYSDYNHLYSKSSMCFNGRDEPFWTIGLTSQKSDLNPVRYMEATGGTGAYQGILRGAQVMEAGRPHTRDKTVMDEYNERLKMILILSDGQESPYSSILPNLVNQGMCDRIRAQFSDSEMPLYIGVVGINFRASGQSGFKQCVLNPKEDIIDVKNVNDLIDKIEELIKKGSRSSGVPKLYG</sequence>
<protein>
    <submittedName>
        <fullName evidence="3">Protein TadG</fullName>
    </submittedName>
</protein>
<keyword evidence="1" id="KW-1133">Transmembrane helix</keyword>
<dbReference type="InterPro" id="IPR036465">
    <property type="entry name" value="vWFA_dom_sf"/>
</dbReference>
<reference evidence="3 4" key="1">
    <citation type="journal article" date="2014" name="Genome Announc.">
        <title>Draft Genome Sequences of Two Vibrionaceae Species, Vibrio ponticus C121 and Photobacterium aphoticum C119, Isolated as Coral Reef Microbiota.</title>
        <authorList>
            <person name="Al-saari N."/>
            <person name="Meirelles P.M."/>
            <person name="Mino S."/>
            <person name="Suda W."/>
            <person name="Oshima K."/>
            <person name="Hattori M."/>
            <person name="Ohkuma M."/>
            <person name="Thompson F.L."/>
            <person name="Gomez-Gil B."/>
            <person name="Sawabe T."/>
            <person name="Sawabe T."/>
        </authorList>
    </citation>
    <scope>NUCLEOTIDE SEQUENCE [LARGE SCALE GENOMIC DNA]</scope>
    <source>
        <strain evidence="3 4">JCM 19237</strain>
    </source>
</reference>
<dbReference type="Gene3D" id="3.40.50.410">
    <property type="entry name" value="von Willebrand factor, type A domain"/>
    <property type="match status" value="1"/>
</dbReference>
<dbReference type="eggNOG" id="COG2304">
    <property type="taxonomic scope" value="Bacteria"/>
</dbReference>
<dbReference type="SUPFAM" id="SSF53300">
    <property type="entry name" value="vWA-like"/>
    <property type="match status" value="1"/>
</dbReference>
<gene>
    <name evidence="3" type="ORF">JCM19237_2111</name>
</gene>
<keyword evidence="1" id="KW-0812">Transmembrane</keyword>
<evidence type="ECO:0000259" key="2">
    <source>
        <dbReference type="Pfam" id="PF13400"/>
    </source>
</evidence>